<feature type="chain" id="PRO_5022057019" description="Lipoprotein" evidence="1">
    <location>
        <begin position="21"/>
        <end position="145"/>
    </location>
</feature>
<dbReference type="EMBL" id="VJOY01000010">
    <property type="protein sequence ID" value="TRX73949.1"/>
    <property type="molecule type" value="Genomic_DNA"/>
</dbReference>
<gene>
    <name evidence="2" type="ORF">FM069_14475</name>
</gene>
<reference evidence="2 3" key="1">
    <citation type="submission" date="2019-07" db="EMBL/GenBank/DDBJ databases">
        <title>Pseudomonas mangiferae sp. nov., isolated from bark of mango tree in Thailand.</title>
        <authorList>
            <person name="Srisuk N."/>
            <person name="Anurat P."/>
        </authorList>
    </citation>
    <scope>NUCLEOTIDE SEQUENCE [LARGE SCALE GENOMIC DNA]</scope>
    <source>
        <strain evidence="2 3">DMKU_BBB3-04</strain>
    </source>
</reference>
<protein>
    <recommendedName>
        <fullName evidence="4">Lipoprotein</fullName>
    </recommendedName>
</protein>
<proteinExistence type="predicted"/>
<name>A0A553GWR7_9PSED</name>
<sequence length="145" mass="15514">MVKTIAILAAGLLAAGCAGAQNPADDDGTEPTLQDSGLAAVRSVQITRNAARAKGPESDQADCSGFVLDEAGARKFFATTRAVAADDYWHTLDWSPCHASGTVTFVDGRTATWSLHQLQAGSVVFEDGKEIYLYCPECRFKPFVW</sequence>
<keyword evidence="3" id="KW-1185">Reference proteome</keyword>
<dbReference type="Proteomes" id="UP000315235">
    <property type="component" value="Unassembled WGS sequence"/>
</dbReference>
<evidence type="ECO:0000313" key="3">
    <source>
        <dbReference type="Proteomes" id="UP000315235"/>
    </source>
</evidence>
<organism evidence="2 3">
    <name type="scientific">Pseudomonas mangiferae</name>
    <dbReference type="NCBI Taxonomy" id="2593654"/>
    <lineage>
        <taxon>Bacteria</taxon>
        <taxon>Pseudomonadati</taxon>
        <taxon>Pseudomonadota</taxon>
        <taxon>Gammaproteobacteria</taxon>
        <taxon>Pseudomonadales</taxon>
        <taxon>Pseudomonadaceae</taxon>
        <taxon>Pseudomonas</taxon>
    </lineage>
</organism>
<evidence type="ECO:0000256" key="1">
    <source>
        <dbReference type="SAM" id="SignalP"/>
    </source>
</evidence>
<dbReference type="PROSITE" id="PS51257">
    <property type="entry name" value="PROKAR_LIPOPROTEIN"/>
    <property type="match status" value="1"/>
</dbReference>
<feature type="signal peptide" evidence="1">
    <location>
        <begin position="1"/>
        <end position="20"/>
    </location>
</feature>
<evidence type="ECO:0000313" key="2">
    <source>
        <dbReference type="EMBL" id="TRX73949.1"/>
    </source>
</evidence>
<dbReference type="OrthoDB" id="9005510at2"/>
<evidence type="ECO:0008006" key="4">
    <source>
        <dbReference type="Google" id="ProtNLM"/>
    </source>
</evidence>
<accession>A0A553GWR7</accession>
<dbReference type="AlphaFoldDB" id="A0A553GWR7"/>
<comment type="caution">
    <text evidence="2">The sequence shown here is derived from an EMBL/GenBank/DDBJ whole genome shotgun (WGS) entry which is preliminary data.</text>
</comment>
<dbReference type="RefSeq" id="WP_143489076.1">
    <property type="nucleotide sequence ID" value="NZ_VJOY01000010.1"/>
</dbReference>
<keyword evidence="1" id="KW-0732">Signal</keyword>